<protein>
    <submittedName>
        <fullName evidence="1">Histidine biosynthesis trifunctional-protein</fullName>
    </submittedName>
</protein>
<sequence length="857" mass="92652">MSSGFLPLIKEEDKETLSVLSRLGPLLVPLRDHPNYKFPALSDIYILIDNERAMDPDHVISLLDSGIQKVVVPVSLAKQLVPTVPKHRILLLLDVANVSAVTETLKDSVSGVLFKTPTPDPELVSSVSKFFSKSAIFIFPTSQYQPSRSSIRELSNVGAALVIATDQLSISAPVDQRIHVVDAFLAPITSDRPDGLFPTVVSSYSYGDTALGLVYSSLESIKETILTGNGVYQSRKHGLWRKGETSGDVQEVVKIRLDCDSDALQFSVIQHGQGFCHLGRTSCFGELAGLAALEKTLQSRLESAPEGSYTARLFNDSALLKSKIMEEAEELCQATTPEEIAFEAADLIYFALTRCVAGGVSVADIERSLDAKAKKITRRKGDAKPQWVSATPEVIKPLPPKPQLIPAPPPFQQEVEIDPFDPIRMCTYDLSQISPSQRAELLRRPVLRSSEMMVKVQPIVEEVRLKGDAALLDLTAKFDKVKLQSPVLLPPYPPELMALNDDVREAIDQAYSNIHKFHKAQAKGDILVVETMPGVVCSRFARPIARVGLYIPGGTAVLPSTALMLGIPAQVAGCHEVVFATPPRRDGTLSPEVVYVAHLIGASAILKAGGAQAVAALAYGTESVPKVDKIFGPGNQWVTAAKMLVQNDTDALVSIDMPAGPSEVVADETANPAFVAADLLSQAEHGVDSQVVLLTVNLSRETIAKIEEEVDTQARALPRADIMRQSIPKSILVQTRSVKEAMDFSNDYAPEHLILHLRDAKAVAEEVQNAGSVFVGPYSPESCGDYASGTNHTLPTNGYARQFSGVNTQSFQKHITSQELTVDGLKVLGPIVATLADVEGLGAHANAVRIRLRELQS</sequence>
<dbReference type="Proteomes" id="UP000886501">
    <property type="component" value="Unassembled WGS sequence"/>
</dbReference>
<proteinExistence type="predicted"/>
<reference evidence="1" key="1">
    <citation type="submission" date="2019-10" db="EMBL/GenBank/DDBJ databases">
        <authorList>
            <consortium name="DOE Joint Genome Institute"/>
            <person name="Kuo A."/>
            <person name="Miyauchi S."/>
            <person name="Kiss E."/>
            <person name="Drula E."/>
            <person name="Kohler A."/>
            <person name="Sanchez-Garcia M."/>
            <person name="Andreopoulos B."/>
            <person name="Barry K.W."/>
            <person name="Bonito G."/>
            <person name="Buee M."/>
            <person name="Carver A."/>
            <person name="Chen C."/>
            <person name="Cichocki N."/>
            <person name="Clum A."/>
            <person name="Culley D."/>
            <person name="Crous P.W."/>
            <person name="Fauchery L."/>
            <person name="Girlanda M."/>
            <person name="Hayes R."/>
            <person name="Keri Z."/>
            <person name="Labutti K."/>
            <person name="Lipzen A."/>
            <person name="Lombard V."/>
            <person name="Magnuson J."/>
            <person name="Maillard F."/>
            <person name="Morin E."/>
            <person name="Murat C."/>
            <person name="Nolan M."/>
            <person name="Ohm R."/>
            <person name="Pangilinan J."/>
            <person name="Pereira M."/>
            <person name="Perotto S."/>
            <person name="Peter M."/>
            <person name="Riley R."/>
            <person name="Sitrit Y."/>
            <person name="Stielow B."/>
            <person name="Szollosi G."/>
            <person name="Zifcakova L."/>
            <person name="Stursova M."/>
            <person name="Spatafora J.W."/>
            <person name="Tedersoo L."/>
            <person name="Vaario L.-M."/>
            <person name="Yamada A."/>
            <person name="Yan M."/>
            <person name="Wang P."/>
            <person name="Xu J."/>
            <person name="Bruns T."/>
            <person name="Baldrian P."/>
            <person name="Vilgalys R."/>
            <person name="Henrissat B."/>
            <person name="Grigoriev I.V."/>
            <person name="Hibbett D."/>
            <person name="Nagy L.G."/>
            <person name="Martin F.M."/>
        </authorList>
    </citation>
    <scope>NUCLEOTIDE SEQUENCE</scope>
    <source>
        <strain evidence="1">P2</strain>
    </source>
</reference>
<accession>A0ACB6ZSU2</accession>
<keyword evidence="2" id="KW-1185">Reference proteome</keyword>
<comment type="caution">
    <text evidence="1">The sequence shown here is derived from an EMBL/GenBank/DDBJ whole genome shotgun (WGS) entry which is preliminary data.</text>
</comment>
<organism evidence="1 2">
    <name type="scientific">Thelephora ganbajun</name>
    <name type="common">Ganba fungus</name>
    <dbReference type="NCBI Taxonomy" id="370292"/>
    <lineage>
        <taxon>Eukaryota</taxon>
        <taxon>Fungi</taxon>
        <taxon>Dikarya</taxon>
        <taxon>Basidiomycota</taxon>
        <taxon>Agaricomycotina</taxon>
        <taxon>Agaricomycetes</taxon>
        <taxon>Thelephorales</taxon>
        <taxon>Thelephoraceae</taxon>
        <taxon>Thelephora</taxon>
    </lineage>
</organism>
<evidence type="ECO:0000313" key="2">
    <source>
        <dbReference type="Proteomes" id="UP000886501"/>
    </source>
</evidence>
<dbReference type="EMBL" id="MU117970">
    <property type="protein sequence ID" value="KAF9652186.1"/>
    <property type="molecule type" value="Genomic_DNA"/>
</dbReference>
<evidence type="ECO:0000313" key="1">
    <source>
        <dbReference type="EMBL" id="KAF9652186.1"/>
    </source>
</evidence>
<gene>
    <name evidence="1" type="ORF">BDM02DRAFT_3137731</name>
</gene>
<reference evidence="1" key="2">
    <citation type="journal article" date="2020" name="Nat. Commun.">
        <title>Large-scale genome sequencing of mycorrhizal fungi provides insights into the early evolution of symbiotic traits.</title>
        <authorList>
            <person name="Miyauchi S."/>
            <person name="Kiss E."/>
            <person name="Kuo A."/>
            <person name="Drula E."/>
            <person name="Kohler A."/>
            <person name="Sanchez-Garcia M."/>
            <person name="Morin E."/>
            <person name="Andreopoulos B."/>
            <person name="Barry K.W."/>
            <person name="Bonito G."/>
            <person name="Buee M."/>
            <person name="Carver A."/>
            <person name="Chen C."/>
            <person name="Cichocki N."/>
            <person name="Clum A."/>
            <person name="Culley D."/>
            <person name="Crous P.W."/>
            <person name="Fauchery L."/>
            <person name="Girlanda M."/>
            <person name="Hayes R.D."/>
            <person name="Keri Z."/>
            <person name="LaButti K."/>
            <person name="Lipzen A."/>
            <person name="Lombard V."/>
            <person name="Magnuson J."/>
            <person name="Maillard F."/>
            <person name="Murat C."/>
            <person name="Nolan M."/>
            <person name="Ohm R.A."/>
            <person name="Pangilinan J."/>
            <person name="Pereira M.F."/>
            <person name="Perotto S."/>
            <person name="Peter M."/>
            <person name="Pfister S."/>
            <person name="Riley R."/>
            <person name="Sitrit Y."/>
            <person name="Stielow J.B."/>
            <person name="Szollosi G."/>
            <person name="Zifcakova L."/>
            <person name="Stursova M."/>
            <person name="Spatafora J.W."/>
            <person name="Tedersoo L."/>
            <person name="Vaario L.M."/>
            <person name="Yamada A."/>
            <person name="Yan M."/>
            <person name="Wang P."/>
            <person name="Xu J."/>
            <person name="Bruns T."/>
            <person name="Baldrian P."/>
            <person name="Vilgalys R."/>
            <person name="Dunand C."/>
            <person name="Henrissat B."/>
            <person name="Grigoriev I.V."/>
            <person name="Hibbett D."/>
            <person name="Nagy L.G."/>
            <person name="Martin F.M."/>
        </authorList>
    </citation>
    <scope>NUCLEOTIDE SEQUENCE</scope>
    <source>
        <strain evidence="1">P2</strain>
    </source>
</reference>
<name>A0ACB6ZSU2_THEGA</name>